<dbReference type="Pfam" id="PF05901">
    <property type="entry name" value="Excalibur"/>
    <property type="match status" value="1"/>
</dbReference>
<dbReference type="SMART" id="SM00894">
    <property type="entry name" value="Excalibur"/>
    <property type="match status" value="1"/>
</dbReference>
<feature type="region of interest" description="Disordered" evidence="1">
    <location>
        <begin position="142"/>
        <end position="188"/>
    </location>
</feature>
<feature type="transmembrane region" description="Helical" evidence="2">
    <location>
        <begin position="7"/>
        <end position="25"/>
    </location>
</feature>
<keyword evidence="2" id="KW-0812">Transmembrane</keyword>
<dbReference type="InterPro" id="IPR008613">
    <property type="entry name" value="Excalibur_Ca-bd_domain"/>
</dbReference>
<feature type="compositionally biased region" description="Low complexity" evidence="1">
    <location>
        <begin position="169"/>
        <end position="178"/>
    </location>
</feature>
<evidence type="ECO:0000256" key="2">
    <source>
        <dbReference type="SAM" id="Phobius"/>
    </source>
</evidence>
<feature type="region of interest" description="Disordered" evidence="1">
    <location>
        <begin position="32"/>
        <end position="60"/>
    </location>
</feature>
<organism evidence="4 5">
    <name type="scientific">Pseudonocardia adelaidensis</name>
    <dbReference type="NCBI Taxonomy" id="648754"/>
    <lineage>
        <taxon>Bacteria</taxon>
        <taxon>Bacillati</taxon>
        <taxon>Actinomycetota</taxon>
        <taxon>Actinomycetes</taxon>
        <taxon>Pseudonocardiales</taxon>
        <taxon>Pseudonocardiaceae</taxon>
        <taxon>Pseudonocardia</taxon>
    </lineage>
</organism>
<name>A0ABP9P0E1_9PSEU</name>
<keyword evidence="5" id="KW-1185">Reference proteome</keyword>
<protein>
    <recommendedName>
        <fullName evidence="3">Excalibur calcium-binding domain-containing protein</fullName>
    </recommendedName>
</protein>
<accession>A0ABP9P0E1</accession>
<evidence type="ECO:0000313" key="5">
    <source>
        <dbReference type="Proteomes" id="UP001500804"/>
    </source>
</evidence>
<sequence>MPKPAKIAFSIFGTIVAIIVIVGIAQPGDTATTAAPGTVTSTRATATPSATPAPTTTAAPVPLAGDDRFVADVLGAGELLGVGNAICESIGAPGVTHAGLVAELGTPKWGTAVAEVVVAAAEADLCPQRRYAVPAAPLPQVAPAPSAPATPAAPAAPAAEPEPAPAPRPQAVVQQPAPRSEPVREEPSSAAYFKNCAAARAAGAAPLHRGDPGYRAGLDRDDDGVACE</sequence>
<comment type="caution">
    <text evidence="4">The sequence shown here is derived from an EMBL/GenBank/DDBJ whole genome shotgun (WGS) entry which is preliminary data.</text>
</comment>
<dbReference type="EMBL" id="BAABJO010000039">
    <property type="protein sequence ID" value="GAA5137958.1"/>
    <property type="molecule type" value="Genomic_DNA"/>
</dbReference>
<feature type="region of interest" description="Disordered" evidence="1">
    <location>
        <begin position="202"/>
        <end position="228"/>
    </location>
</feature>
<feature type="compositionally biased region" description="Low complexity" evidence="1">
    <location>
        <begin position="149"/>
        <end position="159"/>
    </location>
</feature>
<evidence type="ECO:0000313" key="4">
    <source>
        <dbReference type="EMBL" id="GAA5137958.1"/>
    </source>
</evidence>
<evidence type="ECO:0000259" key="3">
    <source>
        <dbReference type="SMART" id="SM00894"/>
    </source>
</evidence>
<feature type="domain" description="Excalibur calcium-binding" evidence="3">
    <location>
        <begin position="192"/>
        <end position="228"/>
    </location>
</feature>
<keyword evidence="2" id="KW-1133">Transmembrane helix</keyword>
<keyword evidence="2" id="KW-0472">Membrane</keyword>
<proteinExistence type="predicted"/>
<gene>
    <name evidence="4" type="ORF">GCM10023320_71610</name>
</gene>
<dbReference type="Proteomes" id="UP001500804">
    <property type="component" value="Unassembled WGS sequence"/>
</dbReference>
<evidence type="ECO:0000256" key="1">
    <source>
        <dbReference type="SAM" id="MobiDB-lite"/>
    </source>
</evidence>
<reference evidence="5" key="1">
    <citation type="journal article" date="2019" name="Int. J. Syst. Evol. Microbiol.">
        <title>The Global Catalogue of Microorganisms (GCM) 10K type strain sequencing project: providing services to taxonomists for standard genome sequencing and annotation.</title>
        <authorList>
            <consortium name="The Broad Institute Genomics Platform"/>
            <consortium name="The Broad Institute Genome Sequencing Center for Infectious Disease"/>
            <person name="Wu L."/>
            <person name="Ma J."/>
        </authorList>
    </citation>
    <scope>NUCLEOTIDE SEQUENCE [LARGE SCALE GENOMIC DNA]</scope>
    <source>
        <strain evidence="5">JCM 18302</strain>
    </source>
</reference>